<dbReference type="GO" id="GO:0000272">
    <property type="term" value="P:polysaccharide catabolic process"/>
    <property type="evidence" value="ECO:0007669"/>
    <property type="project" value="UniProtKB-KW"/>
</dbReference>
<dbReference type="InterPro" id="IPR017853">
    <property type="entry name" value="GH"/>
</dbReference>
<comment type="caution">
    <text evidence="7">The sequence shown here is derived from an EMBL/GenBank/DDBJ whole genome shotgun (WGS) entry which is preliminary data.</text>
</comment>
<dbReference type="Gene3D" id="3.20.20.80">
    <property type="entry name" value="Glycosidases"/>
    <property type="match status" value="1"/>
</dbReference>
<evidence type="ECO:0000259" key="6">
    <source>
        <dbReference type="PROSITE" id="PS51760"/>
    </source>
</evidence>
<dbReference type="Gramene" id="FCD_00009463-RA">
    <property type="protein sequence ID" value="FCD_00009463-RA:cds"/>
    <property type="gene ID" value="FCD_00009463"/>
</dbReference>
<evidence type="ECO:0000313" key="8">
    <source>
        <dbReference type="Proteomes" id="UP001187192"/>
    </source>
</evidence>
<gene>
    <name evidence="7" type="ORF">TIFTF001_007197</name>
</gene>
<keyword evidence="2" id="KW-0677">Repeat</keyword>
<dbReference type="Pfam" id="PF02018">
    <property type="entry name" value="CBM_4_9"/>
    <property type="match status" value="1"/>
</dbReference>
<dbReference type="InterPro" id="IPR044846">
    <property type="entry name" value="GH10"/>
</dbReference>
<dbReference type="Gene3D" id="2.60.120.260">
    <property type="entry name" value="Galactose-binding domain-like"/>
    <property type="match status" value="1"/>
</dbReference>
<accession>A0AA88A5Y8</accession>
<dbReference type="InterPro" id="IPR003305">
    <property type="entry name" value="CenC_carb-bd"/>
</dbReference>
<dbReference type="PROSITE" id="PS51760">
    <property type="entry name" value="GH10_2"/>
    <property type="match status" value="1"/>
</dbReference>
<dbReference type="SMART" id="SM00633">
    <property type="entry name" value="Glyco_10"/>
    <property type="match status" value="1"/>
</dbReference>
<sequence length="564" mass="63794">MNFHDLCNISSSIRLAKILTEQCLREPRGAFYGGGIIVNPEFDCDIEGWKVFGQGKVKEGLSKEGNRFIVAHNRTHSFDSFSQQVRVEQGKIYSFSAWVQVSEGSEAIAVVFRPAKGDLTHGGRVIAKSGCWTLLKGGMVANFSSLVDIFFESKNTLLEIWVDNVSLQPFTKQQWRSHQDQSISKIRRSRVRFRVSDVDKTPLKGAQVSIKQTKSDFPLGCGMNYHILQSTDYQNWFSSRFKATTFTNEMKWYSTEKKQGQENYTTADAMMEFAKNNGISVRGHNVFWDNPKYQPSWVKSLSTDELRSAAAKRISSVVSRYSGKLIAWDVVNENLHFSFFEDMLGRNASAEFYRIAQQLDPNTTMFLNEYNTIEYGKDEASSPFYYHKKLVEILSFPGNARLSVGIGLQGHFGFGQPNLAYMRSALDILGTTRIPIWLTEVDVDKDPKQAQYLEEILREGFSHHAVQGIIMFAGPQLAGFNVTTLADMNFKNTEAGDVVDKLIDEWNSEILETETDDEGFIDLSLFHGDYDVTVKHPLINSSATLSLRVTKDKPQANIHVLIDT</sequence>
<dbReference type="InterPro" id="IPR001000">
    <property type="entry name" value="GH10_dom"/>
</dbReference>
<evidence type="ECO:0000256" key="1">
    <source>
        <dbReference type="ARBA" id="ARBA00007495"/>
    </source>
</evidence>
<dbReference type="SUPFAM" id="SSF49785">
    <property type="entry name" value="Galactose-binding domain-like"/>
    <property type="match status" value="1"/>
</dbReference>
<keyword evidence="4" id="KW-0119">Carbohydrate metabolism</keyword>
<evidence type="ECO:0000313" key="7">
    <source>
        <dbReference type="EMBL" id="GMN37906.1"/>
    </source>
</evidence>
<evidence type="ECO:0000256" key="5">
    <source>
        <dbReference type="ARBA" id="ARBA00023326"/>
    </source>
</evidence>
<evidence type="ECO:0000256" key="3">
    <source>
        <dbReference type="ARBA" id="ARBA00022801"/>
    </source>
</evidence>
<evidence type="ECO:0000256" key="2">
    <source>
        <dbReference type="ARBA" id="ARBA00022737"/>
    </source>
</evidence>
<name>A0AA88A5Y8_FICCA</name>
<dbReference type="PANTHER" id="PTHR31490:SF52">
    <property type="entry name" value="ENDO-1,4-BETA-XYLANASE 5-RELATED"/>
    <property type="match status" value="1"/>
</dbReference>
<dbReference type="EMBL" id="BTGU01000007">
    <property type="protein sequence ID" value="GMN37906.1"/>
    <property type="molecule type" value="Genomic_DNA"/>
</dbReference>
<proteinExistence type="inferred from homology"/>
<keyword evidence="3" id="KW-0378">Hydrolase</keyword>
<dbReference type="Pfam" id="PF00331">
    <property type="entry name" value="Glyco_hydro_10"/>
    <property type="match status" value="1"/>
</dbReference>
<keyword evidence="8" id="KW-1185">Reference proteome</keyword>
<keyword evidence="5" id="KW-0624">Polysaccharide degradation</keyword>
<protein>
    <recommendedName>
        <fullName evidence="6">GH10 domain-containing protein</fullName>
    </recommendedName>
</protein>
<dbReference type="InterPro" id="IPR008979">
    <property type="entry name" value="Galactose-bd-like_sf"/>
</dbReference>
<dbReference type="Proteomes" id="UP001187192">
    <property type="component" value="Unassembled WGS sequence"/>
</dbReference>
<dbReference type="GO" id="GO:0031176">
    <property type="term" value="F:endo-1,4-beta-xylanase activity"/>
    <property type="evidence" value="ECO:0007669"/>
    <property type="project" value="UniProtKB-ARBA"/>
</dbReference>
<organism evidence="7 8">
    <name type="scientific">Ficus carica</name>
    <name type="common">Common fig</name>
    <dbReference type="NCBI Taxonomy" id="3494"/>
    <lineage>
        <taxon>Eukaryota</taxon>
        <taxon>Viridiplantae</taxon>
        <taxon>Streptophyta</taxon>
        <taxon>Embryophyta</taxon>
        <taxon>Tracheophyta</taxon>
        <taxon>Spermatophyta</taxon>
        <taxon>Magnoliopsida</taxon>
        <taxon>eudicotyledons</taxon>
        <taxon>Gunneridae</taxon>
        <taxon>Pentapetalae</taxon>
        <taxon>rosids</taxon>
        <taxon>fabids</taxon>
        <taxon>Rosales</taxon>
        <taxon>Moraceae</taxon>
        <taxon>Ficeae</taxon>
        <taxon>Ficus</taxon>
    </lineage>
</organism>
<feature type="domain" description="GH10" evidence="6">
    <location>
        <begin position="204"/>
        <end position="502"/>
    </location>
</feature>
<comment type="similarity">
    <text evidence="1">Belongs to the glycosyl hydrolase 10 (cellulase F) family.</text>
</comment>
<reference evidence="7" key="1">
    <citation type="submission" date="2023-07" db="EMBL/GenBank/DDBJ databases">
        <title>draft genome sequence of fig (Ficus carica).</title>
        <authorList>
            <person name="Takahashi T."/>
            <person name="Nishimura K."/>
        </authorList>
    </citation>
    <scope>NUCLEOTIDE SEQUENCE</scope>
</reference>
<dbReference type="AlphaFoldDB" id="A0AA88A5Y8"/>
<dbReference type="PANTHER" id="PTHR31490">
    <property type="entry name" value="GLYCOSYL HYDROLASE"/>
    <property type="match status" value="1"/>
</dbReference>
<dbReference type="SUPFAM" id="SSF51445">
    <property type="entry name" value="(Trans)glycosidases"/>
    <property type="match status" value="1"/>
</dbReference>
<evidence type="ECO:0000256" key="4">
    <source>
        <dbReference type="ARBA" id="ARBA00023277"/>
    </source>
</evidence>